<gene>
    <name evidence="1" type="ORF">ACE3NQ_01160</name>
</gene>
<sequence>MLLPVLLSALAQGALGGEHSYVVRGAALKCSQGTDPGILNAMYSHGVYIKGKAVMNVADAIPGANISQEYAFGFCKLLGGAPCKPQIAFGTKWSGGKEDVLIEGEYALLSNSTLPCACQSALSNLSQVGFVNDIRSYDPGVISIIDDGQHS</sequence>
<comment type="caution">
    <text evidence="1">The sequence shown here is derived from an EMBL/GenBank/DDBJ whole genome shotgun (WGS) entry which is preliminary data.</text>
</comment>
<accession>A0ABV5B1F2</accession>
<dbReference type="RefSeq" id="WP_375523356.1">
    <property type="nucleotide sequence ID" value="NZ_JBHILM010000001.1"/>
</dbReference>
<dbReference type="Pfam" id="PF14107">
    <property type="entry name" value="DUF4280"/>
    <property type="match status" value="1"/>
</dbReference>
<keyword evidence="2" id="KW-1185">Reference proteome</keyword>
<dbReference type="Proteomes" id="UP001580407">
    <property type="component" value="Unassembled WGS sequence"/>
</dbReference>
<evidence type="ECO:0000313" key="1">
    <source>
        <dbReference type="EMBL" id="MFB5679518.1"/>
    </source>
</evidence>
<name>A0ABV5B1F2_9BACL</name>
<dbReference type="EMBL" id="JBHILM010000001">
    <property type="protein sequence ID" value="MFB5679518.1"/>
    <property type="molecule type" value="Genomic_DNA"/>
</dbReference>
<dbReference type="InterPro" id="IPR025460">
    <property type="entry name" value="DUF4280"/>
</dbReference>
<proteinExistence type="predicted"/>
<reference evidence="1 2" key="1">
    <citation type="submission" date="2024-09" db="EMBL/GenBank/DDBJ databases">
        <authorList>
            <person name="Ruan L."/>
        </authorList>
    </citation>
    <scope>NUCLEOTIDE SEQUENCE [LARGE SCALE GENOMIC DNA]</scope>
    <source>
        <strain evidence="1 2">D33</strain>
    </source>
</reference>
<protein>
    <submittedName>
        <fullName evidence="1">DUF4280 domain-containing protein</fullName>
    </submittedName>
</protein>
<organism evidence="1 2">
    <name type="scientific">Paenibacillus terreus</name>
    <dbReference type="NCBI Taxonomy" id="1387834"/>
    <lineage>
        <taxon>Bacteria</taxon>
        <taxon>Bacillati</taxon>
        <taxon>Bacillota</taxon>
        <taxon>Bacilli</taxon>
        <taxon>Bacillales</taxon>
        <taxon>Paenibacillaceae</taxon>
        <taxon>Paenibacillus</taxon>
    </lineage>
</organism>
<evidence type="ECO:0000313" key="2">
    <source>
        <dbReference type="Proteomes" id="UP001580407"/>
    </source>
</evidence>